<accession>A0A3B1E8I5</accession>
<name>A0A3B1E8I5_9ZZZZ</name>
<evidence type="ECO:0000313" key="1">
    <source>
        <dbReference type="EMBL" id="VAX41417.1"/>
    </source>
</evidence>
<proteinExistence type="predicted"/>
<gene>
    <name evidence="1" type="ORF">MNBD_PLANCTO02-2863</name>
</gene>
<dbReference type="AlphaFoldDB" id="A0A3B1E8I5"/>
<organism evidence="1">
    <name type="scientific">hydrothermal vent metagenome</name>
    <dbReference type="NCBI Taxonomy" id="652676"/>
    <lineage>
        <taxon>unclassified sequences</taxon>
        <taxon>metagenomes</taxon>
        <taxon>ecological metagenomes</taxon>
    </lineage>
</organism>
<feature type="non-terminal residue" evidence="1">
    <location>
        <position position="1"/>
    </location>
</feature>
<reference evidence="1" key="1">
    <citation type="submission" date="2018-06" db="EMBL/GenBank/DDBJ databases">
        <authorList>
            <person name="Zhirakovskaya E."/>
        </authorList>
    </citation>
    <scope>NUCLEOTIDE SEQUENCE</scope>
</reference>
<dbReference type="EMBL" id="UOGL01000541">
    <property type="protein sequence ID" value="VAX41417.1"/>
    <property type="molecule type" value="Genomic_DNA"/>
</dbReference>
<sequence>GMGIGGPGPGVMQMPGMQGMPPGMQGMRGMPPMQGMQGMQGRPMQMISKTTQVRFLGPEGMQIGWQIPNGYAENQVMAPGRHNFRQGGTYRLKLTDIPGHKALTLYPSLQLYPSDPTTNAYLSHNSVPIELTVEDFEQIESNNYVTKVIYLPAAKYQELAIAGVETLVSTRLDPGVDPVKEASRRGTIMAVIRVGNMDLEMPGNQPGNDGVSLNGQGGVKQVVHIDGEKDQFIEPMLISLEQSGLPAIPGAMIVATGGLPGQPVSHPIAGMGGTPTWGMPTTATPIGLPGPPHLPYGGQASLKSHTIRNNTPVDMGKPVKDFVIDVNHSPGYRMPHPVKYVKYSERHPVYKAGETEYPAYTMPRRN</sequence>
<protein>
    <submittedName>
        <fullName evidence="1">Uncharacterized protein</fullName>
    </submittedName>
</protein>